<name>A0A2T0SVU4_9BACT</name>
<dbReference type="RefSeq" id="WP_106138261.1">
    <property type="nucleotide sequence ID" value="NZ_PVTE01000010.1"/>
</dbReference>
<dbReference type="PANTHER" id="PTHR47129:SF1">
    <property type="entry name" value="NMRA-LIKE DOMAIN-CONTAINING PROTEIN"/>
    <property type="match status" value="1"/>
</dbReference>
<gene>
    <name evidence="2" type="ORF">CLV58_1105</name>
</gene>
<dbReference type="Pfam" id="PF05368">
    <property type="entry name" value="NmrA"/>
    <property type="match status" value="1"/>
</dbReference>
<accession>A0A2T0SVU4</accession>
<dbReference type="AlphaFoldDB" id="A0A2T0SVU4"/>
<dbReference type="CDD" id="cd05269">
    <property type="entry name" value="TMR_SDR_a"/>
    <property type="match status" value="1"/>
</dbReference>
<dbReference type="Gene3D" id="3.40.50.720">
    <property type="entry name" value="NAD(P)-binding Rossmann-like Domain"/>
    <property type="match status" value="1"/>
</dbReference>
<dbReference type="OrthoDB" id="9780595at2"/>
<reference evidence="2 3" key="1">
    <citation type="submission" date="2018-03" db="EMBL/GenBank/DDBJ databases">
        <title>Genomic Encyclopedia of Archaeal and Bacterial Type Strains, Phase II (KMG-II): from individual species to whole genera.</title>
        <authorList>
            <person name="Goeker M."/>
        </authorList>
    </citation>
    <scope>NUCLEOTIDE SEQUENCE [LARGE SCALE GENOMIC DNA]</scope>
    <source>
        <strain evidence="2 3">DSM 28354</strain>
    </source>
</reference>
<dbReference type="EMBL" id="PVTE01000010">
    <property type="protein sequence ID" value="PRY37536.1"/>
    <property type="molecule type" value="Genomic_DNA"/>
</dbReference>
<dbReference type="PANTHER" id="PTHR47129">
    <property type="entry name" value="QUINONE OXIDOREDUCTASE 2"/>
    <property type="match status" value="1"/>
</dbReference>
<organism evidence="2 3">
    <name type="scientific">Spirosoma oryzae</name>
    <dbReference type="NCBI Taxonomy" id="1469603"/>
    <lineage>
        <taxon>Bacteria</taxon>
        <taxon>Pseudomonadati</taxon>
        <taxon>Bacteroidota</taxon>
        <taxon>Cytophagia</taxon>
        <taxon>Cytophagales</taxon>
        <taxon>Cytophagaceae</taxon>
        <taxon>Spirosoma</taxon>
    </lineage>
</organism>
<evidence type="ECO:0000259" key="1">
    <source>
        <dbReference type="Pfam" id="PF05368"/>
    </source>
</evidence>
<dbReference type="Proteomes" id="UP000238375">
    <property type="component" value="Unassembled WGS sequence"/>
</dbReference>
<feature type="domain" description="NmrA-like" evidence="1">
    <location>
        <begin position="2"/>
        <end position="277"/>
    </location>
</feature>
<dbReference type="InterPro" id="IPR052718">
    <property type="entry name" value="NmrA-type_oxidoreductase"/>
</dbReference>
<dbReference type="InterPro" id="IPR008030">
    <property type="entry name" value="NmrA-like"/>
</dbReference>
<comment type="caution">
    <text evidence="2">The sequence shown here is derived from an EMBL/GenBank/DDBJ whole genome shotgun (WGS) entry which is preliminary data.</text>
</comment>
<dbReference type="Gene3D" id="3.90.25.10">
    <property type="entry name" value="UDP-galactose 4-epimerase, domain 1"/>
    <property type="match status" value="1"/>
</dbReference>
<sequence>MILVTGATGQLGGAVVEFLLKKVAADQVAVLVRDASKATDLQHKGVSVRVGDYHDYASLVQAFQGVDTVLLVSTNDLNDRVGQHLNVINAAKEAGVTRFAYTGVTMQHLDQSPLKDFMGDHFTTEENLKNSGLTYIFLRDGLYSDVLPQFFGPHVLETGIFLPAGQGRVPFATRLNMAEAAANVLAGEGHDNQIYELVNTESWSMADAAVILSELAGEDVAYTDAPNEVFTDVMKKAGVPEGGIGFVIGFANAIGKNDFDMPGTTLEQLLGRKPTSLKDYLQATYFAGK</sequence>
<protein>
    <submittedName>
        <fullName evidence="2">NAD(P)H dehydrogenase (Quinone)</fullName>
    </submittedName>
</protein>
<proteinExistence type="predicted"/>
<keyword evidence="3" id="KW-1185">Reference proteome</keyword>
<evidence type="ECO:0000313" key="3">
    <source>
        <dbReference type="Proteomes" id="UP000238375"/>
    </source>
</evidence>
<dbReference type="InterPro" id="IPR036291">
    <property type="entry name" value="NAD(P)-bd_dom_sf"/>
</dbReference>
<dbReference type="SUPFAM" id="SSF51735">
    <property type="entry name" value="NAD(P)-binding Rossmann-fold domains"/>
    <property type="match status" value="1"/>
</dbReference>
<evidence type="ECO:0000313" key="2">
    <source>
        <dbReference type="EMBL" id="PRY37536.1"/>
    </source>
</evidence>